<dbReference type="eggNOG" id="ENOG5030VWN">
    <property type="taxonomic scope" value="Bacteria"/>
</dbReference>
<sequence>MLTSYKPDVFDSLEHFFTARDLLQQAQDNMTELGAIIRSHGLQKQVGICLLHKHFDLADNERLVEEFDGNNAYVKPTAEYGDAIPYMWKVEKDRTSGDWVWFPLEFVRVSEAVSAAIKRSEAVVNNSEFLNEIAGKLCELAMTDMFGISILHRDAIKVAEGEILVESTDDEARVLTFSSVPRPDIDPATLTQTLWQFPHAEGFEVGSMCSHCTHCTHCSH</sequence>
<evidence type="ECO:0000313" key="2">
    <source>
        <dbReference type="Proteomes" id="UP000010478"/>
    </source>
</evidence>
<dbReference type="AlphaFoldDB" id="K9VLF4"/>
<dbReference type="Proteomes" id="UP000010478">
    <property type="component" value="Chromosome"/>
</dbReference>
<dbReference type="HOGENOM" id="CLU_1336356_0_0_3"/>
<proteinExistence type="predicted"/>
<keyword evidence="2" id="KW-1185">Reference proteome</keyword>
<name>K9VLF4_9CYAN</name>
<dbReference type="OrthoDB" id="4272688at2"/>
<dbReference type="RefSeq" id="WP_015177581.1">
    <property type="nucleotide sequence ID" value="NC_019729.1"/>
</dbReference>
<dbReference type="EMBL" id="CP003614">
    <property type="protein sequence ID" value="AFZ08332.1"/>
    <property type="molecule type" value="Genomic_DNA"/>
</dbReference>
<organism evidence="1 2">
    <name type="scientific">Phormidium nigroviride PCC 7112</name>
    <dbReference type="NCBI Taxonomy" id="179408"/>
    <lineage>
        <taxon>Bacteria</taxon>
        <taxon>Bacillati</taxon>
        <taxon>Cyanobacteriota</taxon>
        <taxon>Cyanophyceae</taxon>
        <taxon>Oscillatoriophycideae</taxon>
        <taxon>Oscillatoriales</taxon>
        <taxon>Oscillatoriaceae</taxon>
        <taxon>Phormidium</taxon>
    </lineage>
</organism>
<reference evidence="1 2" key="1">
    <citation type="submission" date="2012-05" db="EMBL/GenBank/DDBJ databases">
        <title>Finished chromosome of genome of Oscillatoria sp. PCC 7112.</title>
        <authorList>
            <consortium name="US DOE Joint Genome Institute"/>
            <person name="Gugger M."/>
            <person name="Coursin T."/>
            <person name="Rippka R."/>
            <person name="Tandeau De Marsac N."/>
            <person name="Huntemann M."/>
            <person name="Wei C.-L."/>
            <person name="Han J."/>
            <person name="Detter J.C."/>
            <person name="Han C."/>
            <person name="Tapia R."/>
            <person name="Davenport K."/>
            <person name="Daligault H."/>
            <person name="Erkkila T."/>
            <person name="Gu W."/>
            <person name="Munk A.C.C."/>
            <person name="Teshima H."/>
            <person name="Xu Y."/>
            <person name="Chain P."/>
            <person name="Chen A."/>
            <person name="Krypides N."/>
            <person name="Mavromatis K."/>
            <person name="Markowitz V."/>
            <person name="Szeto E."/>
            <person name="Ivanova N."/>
            <person name="Mikhailova N."/>
            <person name="Ovchinnikova G."/>
            <person name="Pagani I."/>
            <person name="Pati A."/>
            <person name="Goodwin L."/>
            <person name="Peters L."/>
            <person name="Pitluck S."/>
            <person name="Woyke T."/>
            <person name="Kerfeld C."/>
        </authorList>
    </citation>
    <scope>NUCLEOTIDE SEQUENCE [LARGE SCALE GENOMIC DNA]</scope>
    <source>
        <strain evidence="1 2">PCC 7112</strain>
    </source>
</reference>
<dbReference type="STRING" id="179408.Osc7112_3996"/>
<gene>
    <name evidence="1" type="ORF">Osc7112_3996</name>
</gene>
<evidence type="ECO:0000313" key="1">
    <source>
        <dbReference type="EMBL" id="AFZ08332.1"/>
    </source>
</evidence>
<accession>K9VLF4</accession>
<protein>
    <submittedName>
        <fullName evidence="1">Uncharacterized protein</fullName>
    </submittedName>
</protein>
<dbReference type="KEGG" id="oni:Osc7112_3996"/>